<evidence type="ECO:0000313" key="1">
    <source>
        <dbReference type="EMBL" id="CAG8814289.1"/>
    </source>
</evidence>
<organism evidence="1 2">
    <name type="scientific">Racocetra persica</name>
    <dbReference type="NCBI Taxonomy" id="160502"/>
    <lineage>
        <taxon>Eukaryota</taxon>
        <taxon>Fungi</taxon>
        <taxon>Fungi incertae sedis</taxon>
        <taxon>Mucoromycota</taxon>
        <taxon>Glomeromycotina</taxon>
        <taxon>Glomeromycetes</taxon>
        <taxon>Diversisporales</taxon>
        <taxon>Gigasporaceae</taxon>
        <taxon>Racocetra</taxon>
    </lineage>
</organism>
<keyword evidence="2" id="KW-1185">Reference proteome</keyword>
<reference evidence="1" key="1">
    <citation type="submission" date="2021-06" db="EMBL/GenBank/DDBJ databases">
        <authorList>
            <person name="Kallberg Y."/>
            <person name="Tangrot J."/>
            <person name="Rosling A."/>
        </authorList>
    </citation>
    <scope>NUCLEOTIDE SEQUENCE</scope>
    <source>
        <strain evidence="1">MA461A</strain>
    </source>
</reference>
<comment type="caution">
    <text evidence="1">The sequence shown here is derived from an EMBL/GenBank/DDBJ whole genome shotgun (WGS) entry which is preliminary data.</text>
</comment>
<proteinExistence type="predicted"/>
<evidence type="ECO:0000313" key="2">
    <source>
        <dbReference type="Proteomes" id="UP000789920"/>
    </source>
</evidence>
<protein>
    <submittedName>
        <fullName evidence="1">3940_t:CDS:1</fullName>
    </submittedName>
</protein>
<feature type="non-terminal residue" evidence="1">
    <location>
        <position position="1"/>
    </location>
</feature>
<dbReference type="Proteomes" id="UP000789920">
    <property type="component" value="Unassembled WGS sequence"/>
</dbReference>
<accession>A0ACA9RW34</accession>
<sequence>LHGQVAQAHDSSPTQARDSSPTQARDSSPIQARLKPVTQF</sequence>
<dbReference type="EMBL" id="CAJVQC010075973">
    <property type="protein sequence ID" value="CAG8814289.1"/>
    <property type="molecule type" value="Genomic_DNA"/>
</dbReference>
<gene>
    <name evidence="1" type="ORF">RPERSI_LOCUS23956</name>
</gene>
<feature type="non-terminal residue" evidence="1">
    <location>
        <position position="40"/>
    </location>
</feature>
<name>A0ACA9RW34_9GLOM</name>